<feature type="compositionally biased region" description="Acidic residues" evidence="1">
    <location>
        <begin position="111"/>
        <end position="124"/>
    </location>
</feature>
<evidence type="ECO:0000313" key="3">
    <source>
        <dbReference type="Proteomes" id="UP001374579"/>
    </source>
</evidence>
<organism evidence="2 3">
    <name type="scientific">Littorina saxatilis</name>
    <dbReference type="NCBI Taxonomy" id="31220"/>
    <lineage>
        <taxon>Eukaryota</taxon>
        <taxon>Metazoa</taxon>
        <taxon>Spiralia</taxon>
        <taxon>Lophotrochozoa</taxon>
        <taxon>Mollusca</taxon>
        <taxon>Gastropoda</taxon>
        <taxon>Caenogastropoda</taxon>
        <taxon>Littorinimorpha</taxon>
        <taxon>Littorinoidea</taxon>
        <taxon>Littorinidae</taxon>
        <taxon>Littorina</taxon>
    </lineage>
</organism>
<name>A0AAN9GGL9_9CAEN</name>
<keyword evidence="3" id="KW-1185">Reference proteome</keyword>
<feature type="region of interest" description="Disordered" evidence="1">
    <location>
        <begin position="102"/>
        <end position="179"/>
    </location>
</feature>
<accession>A0AAN9GGL9</accession>
<dbReference type="Proteomes" id="UP001374579">
    <property type="component" value="Unassembled WGS sequence"/>
</dbReference>
<protein>
    <submittedName>
        <fullName evidence="2">Uncharacterized protein</fullName>
    </submittedName>
</protein>
<proteinExistence type="predicted"/>
<reference evidence="2 3" key="1">
    <citation type="submission" date="2024-02" db="EMBL/GenBank/DDBJ databases">
        <title>Chromosome-scale genome assembly of the rough periwinkle Littorina saxatilis.</title>
        <authorList>
            <person name="De Jode A."/>
            <person name="Faria R."/>
            <person name="Formenti G."/>
            <person name="Sims Y."/>
            <person name="Smith T.P."/>
            <person name="Tracey A."/>
            <person name="Wood J.M.D."/>
            <person name="Zagrodzka Z.B."/>
            <person name="Johannesson K."/>
            <person name="Butlin R.K."/>
            <person name="Leder E.H."/>
        </authorList>
    </citation>
    <scope>NUCLEOTIDE SEQUENCE [LARGE SCALE GENOMIC DNA]</scope>
    <source>
        <strain evidence="2">Snail1</strain>
        <tissue evidence="2">Muscle</tissue>
    </source>
</reference>
<dbReference type="AlphaFoldDB" id="A0AAN9GGL9"/>
<evidence type="ECO:0000256" key="1">
    <source>
        <dbReference type="SAM" id="MobiDB-lite"/>
    </source>
</evidence>
<feature type="compositionally biased region" description="Basic and acidic residues" evidence="1">
    <location>
        <begin position="156"/>
        <end position="168"/>
    </location>
</feature>
<evidence type="ECO:0000313" key="2">
    <source>
        <dbReference type="EMBL" id="KAK7107134.1"/>
    </source>
</evidence>
<dbReference type="EMBL" id="JBAMIC010000004">
    <property type="protein sequence ID" value="KAK7107134.1"/>
    <property type="molecule type" value="Genomic_DNA"/>
</dbReference>
<comment type="caution">
    <text evidence="2">The sequence shown here is derived from an EMBL/GenBank/DDBJ whole genome shotgun (WGS) entry which is preliminary data.</text>
</comment>
<gene>
    <name evidence="2" type="ORF">V1264_015101</name>
</gene>
<feature type="compositionally biased region" description="Low complexity" evidence="1">
    <location>
        <begin position="211"/>
        <end position="249"/>
    </location>
</feature>
<sequence>MAVMEDPRKRAAEAKKIRIDHSDVYLDNDKLTEELGYSLNHLSKKRHRQAANLDMEIRQIRRNLSSMNFTKSAVSALTSLRPITAPSLRRLKPPPVIVKLDVRVPDKDDNSDVSDEKDEDEKCSEEEKRLKGRWKQHQMRMNSAVMPAGGAGGRTRGREAGGEGERPSGEVSPKQVRKTSKERLVLHNLDMDAIPPSWFTDVHHPPDIPLPRRASSAHPSSRLSHLSAPRHAPISPTTFTTRPTSLTTRPKSETAKFLPRRPKTAVPSATMFDDYSDSALVCGQQQPQKTETKLRSRRELIELTGRGGRGIGEAGEGSGGTSQFLDAVRLERERLDVKVKMFLQSCDGVGEAGISSKERQYYNTLMPHRSVYG</sequence>
<feature type="region of interest" description="Disordered" evidence="1">
    <location>
        <begin position="209"/>
        <end position="265"/>
    </location>
</feature>